<evidence type="ECO:0000313" key="2">
    <source>
        <dbReference type="EMBL" id="QQK81379.1"/>
    </source>
</evidence>
<dbReference type="Proteomes" id="UP000595349">
    <property type="component" value="Chromosome"/>
</dbReference>
<protein>
    <recommendedName>
        <fullName evidence="4">Lipoprotein</fullName>
    </recommendedName>
</protein>
<evidence type="ECO:0000313" key="3">
    <source>
        <dbReference type="Proteomes" id="UP000595349"/>
    </source>
</evidence>
<name>A0A7T7CGQ7_9BACI</name>
<organism evidence="2 3">
    <name type="scientific">Salicibibacter cibi</name>
    <dbReference type="NCBI Taxonomy" id="2743001"/>
    <lineage>
        <taxon>Bacteria</taxon>
        <taxon>Bacillati</taxon>
        <taxon>Bacillota</taxon>
        <taxon>Bacilli</taxon>
        <taxon>Bacillales</taxon>
        <taxon>Bacillaceae</taxon>
        <taxon>Salicibibacter</taxon>
    </lineage>
</organism>
<accession>A0A7T7CGQ7</accession>
<keyword evidence="1" id="KW-0732">Signal</keyword>
<sequence length="173" mass="19973">MKLLWKVERMNMNRLMPSLLLSSFLFMVVSACSNPELETMTSLEFSKGGYDANDHQIYIDAGNKSIKYGYSELGSLPFDIHDTPEDELESGQEITEIILTSEEWDRLLEALTALSIDQWDDSYHDLDIMDGIQWYVTIQFPEDREMHKGGSNDFPPNWDDFLVVLEKYTGETL</sequence>
<feature type="chain" id="PRO_5039204643" description="Lipoprotein" evidence="1">
    <location>
        <begin position="32"/>
        <end position="173"/>
    </location>
</feature>
<evidence type="ECO:0008006" key="4">
    <source>
        <dbReference type="Google" id="ProtNLM"/>
    </source>
</evidence>
<proteinExistence type="predicted"/>
<dbReference type="EMBL" id="CP054706">
    <property type="protein sequence ID" value="QQK81379.1"/>
    <property type="molecule type" value="Genomic_DNA"/>
</dbReference>
<dbReference type="AlphaFoldDB" id="A0A7T7CGQ7"/>
<evidence type="ECO:0000256" key="1">
    <source>
        <dbReference type="SAM" id="SignalP"/>
    </source>
</evidence>
<dbReference type="PROSITE" id="PS51257">
    <property type="entry name" value="PROKAR_LIPOPROTEIN"/>
    <property type="match status" value="1"/>
</dbReference>
<keyword evidence="3" id="KW-1185">Reference proteome</keyword>
<dbReference type="RefSeq" id="WP_200085808.1">
    <property type="nucleotide sequence ID" value="NZ_CP054706.1"/>
</dbReference>
<dbReference type="KEGG" id="scib:HUG20_16665"/>
<reference evidence="2 3" key="1">
    <citation type="submission" date="2020-06" db="EMBL/GenBank/DDBJ databases">
        <title>Genomic analysis of Salicibibacter sp. NKC21-4.</title>
        <authorList>
            <person name="Oh Y.J."/>
        </authorList>
    </citation>
    <scope>NUCLEOTIDE SEQUENCE [LARGE SCALE GENOMIC DNA]</scope>
    <source>
        <strain evidence="2 3">NKC21-4</strain>
    </source>
</reference>
<gene>
    <name evidence="2" type="ORF">HUG20_16665</name>
</gene>
<feature type="signal peptide" evidence="1">
    <location>
        <begin position="1"/>
        <end position="31"/>
    </location>
</feature>